<dbReference type="PANTHER" id="PTHR38710">
    <property type="entry name" value="WITH PUTATIVE URIDYL PYROPHOSPHORYLASE-RELATED"/>
    <property type="match status" value="1"/>
</dbReference>
<dbReference type="Pfam" id="PF08544">
    <property type="entry name" value="GHMP_kinases_C"/>
    <property type="match status" value="1"/>
</dbReference>
<keyword evidence="2 6" id="KW-0418">Kinase</keyword>
<feature type="domain" description="GHMP kinase N-terminal" evidence="4">
    <location>
        <begin position="96"/>
        <end position="187"/>
    </location>
</feature>
<dbReference type="InterPro" id="IPR036554">
    <property type="entry name" value="GHMP_kinase_C_sf"/>
</dbReference>
<reference evidence="6 7" key="1">
    <citation type="submission" date="2018-04" db="EMBL/GenBank/DDBJ databases">
        <title>Adhaeribacter sp. HMF7616 genome sequencing and assembly.</title>
        <authorList>
            <person name="Kang H."/>
            <person name="Kang J."/>
            <person name="Cha I."/>
            <person name="Kim H."/>
            <person name="Joh K."/>
        </authorList>
    </citation>
    <scope>NUCLEOTIDE SEQUENCE [LARGE SCALE GENOMIC DNA]</scope>
    <source>
        <strain evidence="6 7">HMF7616</strain>
    </source>
</reference>
<dbReference type="InterPro" id="IPR013750">
    <property type="entry name" value="GHMP_kinase_C_dom"/>
</dbReference>
<dbReference type="InterPro" id="IPR020568">
    <property type="entry name" value="Ribosomal_Su5_D2-typ_SF"/>
</dbReference>
<dbReference type="GO" id="GO:0047940">
    <property type="term" value="F:glucuronokinase activity"/>
    <property type="evidence" value="ECO:0007669"/>
    <property type="project" value="UniProtKB-EC"/>
</dbReference>
<dbReference type="Gene3D" id="3.30.230.120">
    <property type="match status" value="1"/>
</dbReference>
<dbReference type="SUPFAM" id="SSF55060">
    <property type="entry name" value="GHMP Kinase, C-terminal domain"/>
    <property type="match status" value="1"/>
</dbReference>
<dbReference type="EC" id="2.7.1.43" evidence="6"/>
<evidence type="ECO:0000313" key="7">
    <source>
        <dbReference type="Proteomes" id="UP000253919"/>
    </source>
</evidence>
<dbReference type="Pfam" id="PF00288">
    <property type="entry name" value="GHMP_kinases_N"/>
    <property type="match status" value="1"/>
</dbReference>
<keyword evidence="3" id="KW-0067">ATP-binding</keyword>
<dbReference type="PRINTS" id="PR00959">
    <property type="entry name" value="MEVGALKINASE"/>
</dbReference>
<sequence>MYYISDSSSLNCYTRTMIIEARAYARAAIVGNPSDGYNGKTISLIVKNFGAHILLYQTPELVIEPQPQDINQFKNIYQLQDQINLTGYHGGAPLLKAAIKKFVEYCQHEKIKLENKNFTIRYNSSIPRQIGLAGSSAIVIATLRGLMQFYRVQIPQEILPNLALAVETEELGINAGLQDRVIQTYEGCVYMNFDKQIIAEKKHGLYEPLDPDLLPNLYIAYKTELGKVSGKVLNDIKTRYDKGDPHVIDTLNRIASLADAGKKALLERDYTTLHQLMNENFDQRCQIMKISDSNMELVNTARQCGASATFTGSGGSVIGIYQNDDMLNKLVAEMRKVNARVIKPTIV</sequence>
<comment type="caution">
    <text evidence="6">The sequence shown here is derived from an EMBL/GenBank/DDBJ whole genome shotgun (WGS) entry which is preliminary data.</text>
</comment>
<evidence type="ECO:0000259" key="5">
    <source>
        <dbReference type="Pfam" id="PF08544"/>
    </source>
</evidence>
<name>A0A369QJ04_9BACT</name>
<dbReference type="GO" id="GO:0005524">
    <property type="term" value="F:ATP binding"/>
    <property type="evidence" value="ECO:0007669"/>
    <property type="project" value="UniProtKB-KW"/>
</dbReference>
<accession>A0A369QJ04</accession>
<dbReference type="SUPFAM" id="SSF54211">
    <property type="entry name" value="Ribosomal protein S5 domain 2-like"/>
    <property type="match status" value="1"/>
</dbReference>
<evidence type="ECO:0000256" key="3">
    <source>
        <dbReference type="ARBA" id="ARBA00022840"/>
    </source>
</evidence>
<dbReference type="InterPro" id="IPR006204">
    <property type="entry name" value="GHMP_kinase_N_dom"/>
</dbReference>
<organism evidence="6 7">
    <name type="scientific">Adhaeribacter pallidiroseus</name>
    <dbReference type="NCBI Taxonomy" id="2072847"/>
    <lineage>
        <taxon>Bacteria</taxon>
        <taxon>Pseudomonadati</taxon>
        <taxon>Bacteroidota</taxon>
        <taxon>Cytophagia</taxon>
        <taxon>Cytophagales</taxon>
        <taxon>Hymenobacteraceae</taxon>
        <taxon>Adhaeribacter</taxon>
    </lineage>
</organism>
<evidence type="ECO:0000259" key="4">
    <source>
        <dbReference type="Pfam" id="PF00288"/>
    </source>
</evidence>
<feature type="domain" description="GHMP kinase C-terminal" evidence="5">
    <location>
        <begin position="263"/>
        <end position="337"/>
    </location>
</feature>
<evidence type="ECO:0000256" key="1">
    <source>
        <dbReference type="ARBA" id="ARBA00022741"/>
    </source>
</evidence>
<protein>
    <submittedName>
        <fullName evidence="6">Glucuronokinase</fullName>
        <ecNumber evidence="6">2.7.1.43</ecNumber>
    </submittedName>
</protein>
<proteinExistence type="predicted"/>
<dbReference type="InterPro" id="IPR053034">
    <property type="entry name" value="Glucuronokinase-like"/>
</dbReference>
<dbReference type="EMBL" id="QASA01000001">
    <property type="protein sequence ID" value="RDC64891.1"/>
    <property type="molecule type" value="Genomic_DNA"/>
</dbReference>
<dbReference type="AlphaFoldDB" id="A0A369QJ04"/>
<evidence type="ECO:0000313" key="6">
    <source>
        <dbReference type="EMBL" id="RDC64891.1"/>
    </source>
</evidence>
<keyword evidence="7" id="KW-1185">Reference proteome</keyword>
<dbReference type="PANTHER" id="PTHR38710:SF1">
    <property type="entry name" value="WITH PUTATIVE URIDYL PYROPHOSPHORYLASE-RELATED"/>
    <property type="match status" value="1"/>
</dbReference>
<dbReference type="Proteomes" id="UP000253919">
    <property type="component" value="Unassembled WGS sequence"/>
</dbReference>
<gene>
    <name evidence="6" type="ORF">AHMF7616_03513</name>
</gene>
<evidence type="ECO:0000256" key="2">
    <source>
        <dbReference type="ARBA" id="ARBA00022777"/>
    </source>
</evidence>
<keyword evidence="1" id="KW-0547">Nucleotide-binding</keyword>
<keyword evidence="6" id="KW-0808">Transferase</keyword>